<feature type="compositionally biased region" description="Polar residues" evidence="1">
    <location>
        <begin position="31"/>
        <end position="40"/>
    </location>
</feature>
<accession>A0AA38X0J0</accession>
<evidence type="ECO:0000256" key="1">
    <source>
        <dbReference type="SAM" id="MobiDB-lite"/>
    </source>
</evidence>
<sequence>MSSTRNLGSLLPLMETQCATKRSPSRHVYVSQASRPTTSRPHPAAPPQQKASFSRRRRFSGNPQTRSNRVEKRLKIADEEPSFDVEHLFQLSEAVLTFAPFDTPDNKPNGPLPHEKLSSTSHDRRLFFFESLRDDQEAFWNVCDKEAALCLHHKLQERARFLRKVERVRVRHPIKENVEKAQEKILRSVNRIVDGHTNLERWWLKLKYHARRGETSGRRKCSECSKQQRFRPGYEYGDWNFGILEEDGTVLPNPLDELD</sequence>
<dbReference type="EMBL" id="JAPDRK010000018">
    <property type="protein sequence ID" value="KAJ9604557.1"/>
    <property type="molecule type" value="Genomic_DNA"/>
</dbReference>
<evidence type="ECO:0000313" key="2">
    <source>
        <dbReference type="EMBL" id="KAJ9604557.1"/>
    </source>
</evidence>
<proteinExistence type="predicted"/>
<evidence type="ECO:0000313" key="3">
    <source>
        <dbReference type="Proteomes" id="UP001172673"/>
    </source>
</evidence>
<dbReference type="Proteomes" id="UP001172673">
    <property type="component" value="Unassembled WGS sequence"/>
</dbReference>
<dbReference type="AlphaFoldDB" id="A0AA38X0J0"/>
<feature type="region of interest" description="Disordered" evidence="1">
    <location>
        <begin position="1"/>
        <end position="72"/>
    </location>
</feature>
<comment type="caution">
    <text evidence="2">The sequence shown here is derived from an EMBL/GenBank/DDBJ whole genome shotgun (WGS) entry which is preliminary data.</text>
</comment>
<protein>
    <submittedName>
        <fullName evidence="2">Uncharacterized protein</fullName>
    </submittedName>
</protein>
<reference evidence="2" key="1">
    <citation type="submission" date="2022-10" db="EMBL/GenBank/DDBJ databases">
        <title>Culturing micro-colonial fungi from biological soil crusts in the Mojave desert and describing Neophaeococcomyces mojavensis, and introducing the new genera and species Taxawa tesnikishii.</title>
        <authorList>
            <person name="Kurbessoian T."/>
            <person name="Stajich J.E."/>
        </authorList>
    </citation>
    <scope>NUCLEOTIDE SEQUENCE</scope>
    <source>
        <strain evidence="2">TK_41</strain>
    </source>
</reference>
<organism evidence="2 3">
    <name type="scientific">Cladophialophora chaetospira</name>
    <dbReference type="NCBI Taxonomy" id="386627"/>
    <lineage>
        <taxon>Eukaryota</taxon>
        <taxon>Fungi</taxon>
        <taxon>Dikarya</taxon>
        <taxon>Ascomycota</taxon>
        <taxon>Pezizomycotina</taxon>
        <taxon>Eurotiomycetes</taxon>
        <taxon>Chaetothyriomycetidae</taxon>
        <taxon>Chaetothyriales</taxon>
        <taxon>Herpotrichiellaceae</taxon>
        <taxon>Cladophialophora</taxon>
    </lineage>
</organism>
<gene>
    <name evidence="2" type="ORF">H2200_010670</name>
</gene>
<keyword evidence="3" id="KW-1185">Reference proteome</keyword>
<name>A0AA38X0J0_9EURO</name>